<keyword evidence="1" id="KW-0805">Transcription regulation</keyword>
<reference evidence="5 6" key="1">
    <citation type="submission" date="2016-10" db="EMBL/GenBank/DDBJ databases">
        <authorList>
            <person name="de Groot N.N."/>
        </authorList>
    </citation>
    <scope>NUCLEOTIDE SEQUENCE [LARGE SCALE GENOMIC DNA]</scope>
    <source>
        <strain evidence="5 6">CGMCC 4.3491</strain>
    </source>
</reference>
<organism evidence="5 6">
    <name type="scientific">Herbiconiux ginsengi</name>
    <dbReference type="NCBI Taxonomy" id="381665"/>
    <lineage>
        <taxon>Bacteria</taxon>
        <taxon>Bacillati</taxon>
        <taxon>Actinomycetota</taxon>
        <taxon>Actinomycetes</taxon>
        <taxon>Micrococcales</taxon>
        <taxon>Microbacteriaceae</taxon>
        <taxon>Herbiconiux</taxon>
    </lineage>
</organism>
<dbReference type="EMBL" id="FNPZ01000001">
    <property type="protein sequence ID" value="SDY77527.1"/>
    <property type="molecule type" value="Genomic_DNA"/>
</dbReference>
<dbReference type="Proteomes" id="UP000198891">
    <property type="component" value="Unassembled WGS sequence"/>
</dbReference>
<dbReference type="Gene3D" id="3.40.50.2300">
    <property type="match status" value="2"/>
</dbReference>
<sequence>MARVGIRDVAALAGVAVGTVSHYLNHPDRVSHEKALRIRSAIDTLGFVPSSAGRQLRLGISTVVGYLAPDVSNPYFAEIAESIERRASELGMSVLLANSHRDREREDHYLQMFEEYRVRGLIVSSHQAIEERLAGVRQRGTPSVLVGQAARSPEQVSVSLDDVDGGRQVVQHLLDLGHRRIAFIGGPLAIPQVADRLAGASAAIESWGTASLEVIAQADRTIAGGRDVGRILAARPADVRPEAVFAANDLLALGIMHEFVAAGLRIPQDIAVAGYDDIEFAASSLISLTSVQGRHAGYGFAVVDMLTEVMAGHPIAEAHRVFTPELVVRESTVGRG</sequence>
<dbReference type="Pfam" id="PF00356">
    <property type="entry name" value="LacI"/>
    <property type="match status" value="1"/>
</dbReference>
<dbReference type="Pfam" id="PF13377">
    <property type="entry name" value="Peripla_BP_3"/>
    <property type="match status" value="1"/>
</dbReference>
<name>A0A1H3MLI0_9MICO</name>
<dbReference type="AlphaFoldDB" id="A0A1H3MLI0"/>
<proteinExistence type="predicted"/>
<dbReference type="GO" id="GO:0000976">
    <property type="term" value="F:transcription cis-regulatory region binding"/>
    <property type="evidence" value="ECO:0007669"/>
    <property type="project" value="TreeGrafter"/>
</dbReference>
<gene>
    <name evidence="5" type="ORF">SAMN05216554_1476</name>
</gene>
<keyword evidence="2" id="KW-0238">DNA-binding</keyword>
<dbReference type="Gene3D" id="1.10.260.40">
    <property type="entry name" value="lambda repressor-like DNA-binding domains"/>
    <property type="match status" value="1"/>
</dbReference>
<evidence type="ECO:0000256" key="3">
    <source>
        <dbReference type="ARBA" id="ARBA00023163"/>
    </source>
</evidence>
<dbReference type="PANTHER" id="PTHR30146">
    <property type="entry name" value="LACI-RELATED TRANSCRIPTIONAL REPRESSOR"/>
    <property type="match status" value="1"/>
</dbReference>
<dbReference type="PANTHER" id="PTHR30146:SF109">
    <property type="entry name" value="HTH-TYPE TRANSCRIPTIONAL REGULATOR GALS"/>
    <property type="match status" value="1"/>
</dbReference>
<dbReference type="SMART" id="SM00354">
    <property type="entry name" value="HTH_LACI"/>
    <property type="match status" value="1"/>
</dbReference>
<dbReference type="InterPro" id="IPR010982">
    <property type="entry name" value="Lambda_DNA-bd_dom_sf"/>
</dbReference>
<dbReference type="SUPFAM" id="SSF47413">
    <property type="entry name" value="lambda repressor-like DNA-binding domains"/>
    <property type="match status" value="1"/>
</dbReference>
<accession>A0A1H3MLI0</accession>
<dbReference type="GO" id="GO:0003700">
    <property type="term" value="F:DNA-binding transcription factor activity"/>
    <property type="evidence" value="ECO:0007669"/>
    <property type="project" value="TreeGrafter"/>
</dbReference>
<dbReference type="SUPFAM" id="SSF53822">
    <property type="entry name" value="Periplasmic binding protein-like I"/>
    <property type="match status" value="1"/>
</dbReference>
<protein>
    <submittedName>
        <fullName evidence="5">Transcriptional regulator, LacI family</fullName>
    </submittedName>
</protein>
<dbReference type="InterPro" id="IPR028082">
    <property type="entry name" value="Peripla_BP_I"/>
</dbReference>
<keyword evidence="6" id="KW-1185">Reference proteome</keyword>
<evidence type="ECO:0000313" key="6">
    <source>
        <dbReference type="Proteomes" id="UP000198891"/>
    </source>
</evidence>
<evidence type="ECO:0000259" key="4">
    <source>
        <dbReference type="PROSITE" id="PS50932"/>
    </source>
</evidence>
<evidence type="ECO:0000256" key="1">
    <source>
        <dbReference type="ARBA" id="ARBA00023015"/>
    </source>
</evidence>
<feature type="domain" description="HTH lacI-type" evidence="4">
    <location>
        <begin position="4"/>
        <end position="58"/>
    </location>
</feature>
<evidence type="ECO:0000313" key="5">
    <source>
        <dbReference type="EMBL" id="SDY77527.1"/>
    </source>
</evidence>
<dbReference type="InterPro" id="IPR000843">
    <property type="entry name" value="HTH_LacI"/>
</dbReference>
<keyword evidence="3" id="KW-0804">Transcription</keyword>
<dbReference type="STRING" id="381665.SAMN05216554_1476"/>
<evidence type="ECO:0000256" key="2">
    <source>
        <dbReference type="ARBA" id="ARBA00023125"/>
    </source>
</evidence>
<dbReference type="RefSeq" id="WP_175494163.1">
    <property type="nucleotide sequence ID" value="NZ_FNPZ01000001.1"/>
</dbReference>
<dbReference type="CDD" id="cd01392">
    <property type="entry name" value="HTH_LacI"/>
    <property type="match status" value="1"/>
</dbReference>
<dbReference type="PROSITE" id="PS50932">
    <property type="entry name" value="HTH_LACI_2"/>
    <property type="match status" value="1"/>
</dbReference>
<dbReference type="InterPro" id="IPR046335">
    <property type="entry name" value="LacI/GalR-like_sensor"/>
</dbReference>